<sequence length="1287" mass="143183">MSKRQWSFTTSTNISETKTTVLQTGNPAAKTTSQRSWSVDAYISATSPHQVNKPTNAEAFTSASNVNLNNSHLQVIGGNQNTTTVYRTTVIQNSGPDPELQEALRRLADPKGCSWDPDRTCLDGTRLAHLEDIFGWIEGVPGQEKCAGVLAVADAIGSGKSALAHTVSREAHTRGYLVASFFFTQMNKYCTPSALLACIIRGLCDVSNEVKKAIADLIIQDNTLATAPPARQFQEIIIPICTLIPPTRLLVVAIDALDELDPRDIVVLKLLRDSVPHLPSNFRFVITTRPEKRVMQFLEKQRHVQIFSRPLTGESSRKDLKIYIRTRLSDTFYGDSILPELMDAFVKKTEGVFLWGETVLNHLESAFDAVEELEEITQSRSDHWKEDEEGTKKLDELYVRILSNLKWTDKKFVEKYTIIMGALVTLKEPLTAAALASLYAPKGITANDIHVLCTMLQPLLQSYSPNTPNQPIRLLHLSIREYLTERAPAPYHVNFQKHHQLLCQLSILAIQKGLTPAKLPFLGCTDGDWVWDVAAYPPRLPWIYREEVSAELWYACRYLEDHILSMSPDNVDGSLIRLLKDVVLENSRSILEVTVAMGGIIRIVSVQKRALEICSWKRDSGARRRNAKILCSICRSLSGTARMGGTLDIIKEAVALYTSIVEEGAEPEVELEYASSLYLLAFSLYELDRAEEGLEPSQKALEIVRRLLAAGVDDALPTLAQTLHTHGLILSVLDREGDALQANLEALNVWRTLVKTKPGKYEHPLACSLHNAACDWGANWPEEDVIAALEESVEIHRILAGGNYGLEPSLANSLFHHSRYLADKGRYKDALAPAKEGVDLRRKGVQELYDEPHELARALYNYSSYLDVLNMSSDAVECSEEAVSIYRQLAEDEPVKYQATLAYSLHNHALYLNNAGRRKDSVEPSREAVKLRRELSAQDSDFNSSLAISLDHLSWYLDKLGQPEDSLGPAKDAIDIRRELSAHDAGSTCSLAQSLHDYALSLSNAGHLSDALQASKEAVDVRRNLAEENPDEYNEPLSLSLAHFAWYLSRLGRDTEAIEASLESTNIRRKLAARDPDKYDPMLAGSLDDHAGYLDKLGRYADAAGVHSEIVDVHRKLVTRSPQNVDCESMLAEKLNAYAWCLGPDAGRGEEGLTRAEESVAIYRRLAATDLHKVARDFANSLDTMAHCLNLCKRYSEAAAIAMEGIEIYRSSVAVVRDATIPDNVEGALYRNRAHALASSGREDEALTHVQHAIEIYQRDTQRFKEQLGDSIKLSDSLSAKLDVLNT</sequence>
<dbReference type="InterPro" id="IPR027417">
    <property type="entry name" value="P-loop_NTPase"/>
</dbReference>
<evidence type="ECO:0000313" key="3">
    <source>
        <dbReference type="EMBL" id="TFK20234.1"/>
    </source>
</evidence>
<dbReference type="Gene3D" id="1.25.40.10">
    <property type="entry name" value="Tetratricopeptide repeat domain"/>
    <property type="match status" value="4"/>
</dbReference>
<gene>
    <name evidence="3" type="ORF">FA15DRAFT_759519</name>
</gene>
<organism evidence="3 4">
    <name type="scientific">Coprinopsis marcescibilis</name>
    <name type="common">Agaric fungus</name>
    <name type="synonym">Psathyrella marcescibilis</name>
    <dbReference type="NCBI Taxonomy" id="230819"/>
    <lineage>
        <taxon>Eukaryota</taxon>
        <taxon>Fungi</taxon>
        <taxon>Dikarya</taxon>
        <taxon>Basidiomycota</taxon>
        <taxon>Agaricomycotina</taxon>
        <taxon>Agaricomycetes</taxon>
        <taxon>Agaricomycetidae</taxon>
        <taxon>Agaricales</taxon>
        <taxon>Agaricineae</taxon>
        <taxon>Psathyrellaceae</taxon>
        <taxon>Coprinopsis</taxon>
    </lineage>
</organism>
<protein>
    <recommendedName>
        <fullName evidence="2">Nephrocystin 3-like N-terminal domain-containing protein</fullName>
    </recommendedName>
</protein>
<dbReference type="InterPro" id="IPR056884">
    <property type="entry name" value="NPHP3-like_N"/>
</dbReference>
<accession>A0A5C3KJC1</accession>
<dbReference type="SMART" id="SM00028">
    <property type="entry name" value="TPR"/>
    <property type="match status" value="4"/>
</dbReference>
<keyword evidence="4" id="KW-1185">Reference proteome</keyword>
<name>A0A5C3KJC1_COPMA</name>
<dbReference type="SUPFAM" id="SSF52540">
    <property type="entry name" value="P-loop containing nucleoside triphosphate hydrolases"/>
    <property type="match status" value="1"/>
</dbReference>
<dbReference type="PANTHER" id="PTHR10039">
    <property type="entry name" value="AMELOGENIN"/>
    <property type="match status" value="1"/>
</dbReference>
<proteinExistence type="predicted"/>
<keyword evidence="1" id="KW-0677">Repeat</keyword>
<dbReference type="SUPFAM" id="SSF48452">
    <property type="entry name" value="TPR-like"/>
    <property type="match status" value="4"/>
</dbReference>
<feature type="domain" description="Nephrocystin 3-like N-terminal" evidence="2">
    <location>
        <begin position="149"/>
        <end position="289"/>
    </location>
</feature>
<dbReference type="Proteomes" id="UP000307440">
    <property type="component" value="Unassembled WGS sequence"/>
</dbReference>
<dbReference type="Pfam" id="PF24883">
    <property type="entry name" value="NPHP3_N"/>
    <property type="match status" value="1"/>
</dbReference>
<dbReference type="OrthoDB" id="3038309at2759"/>
<dbReference type="PANTHER" id="PTHR10039:SF14">
    <property type="entry name" value="NACHT DOMAIN-CONTAINING PROTEIN"/>
    <property type="match status" value="1"/>
</dbReference>
<evidence type="ECO:0000313" key="4">
    <source>
        <dbReference type="Proteomes" id="UP000307440"/>
    </source>
</evidence>
<evidence type="ECO:0000256" key="1">
    <source>
        <dbReference type="ARBA" id="ARBA00022737"/>
    </source>
</evidence>
<dbReference type="EMBL" id="ML210307">
    <property type="protein sequence ID" value="TFK20234.1"/>
    <property type="molecule type" value="Genomic_DNA"/>
</dbReference>
<reference evidence="3 4" key="1">
    <citation type="journal article" date="2019" name="Nat. Ecol. Evol.">
        <title>Megaphylogeny resolves global patterns of mushroom evolution.</title>
        <authorList>
            <person name="Varga T."/>
            <person name="Krizsan K."/>
            <person name="Foldi C."/>
            <person name="Dima B."/>
            <person name="Sanchez-Garcia M."/>
            <person name="Sanchez-Ramirez S."/>
            <person name="Szollosi G.J."/>
            <person name="Szarkandi J.G."/>
            <person name="Papp V."/>
            <person name="Albert L."/>
            <person name="Andreopoulos W."/>
            <person name="Angelini C."/>
            <person name="Antonin V."/>
            <person name="Barry K.W."/>
            <person name="Bougher N.L."/>
            <person name="Buchanan P."/>
            <person name="Buyck B."/>
            <person name="Bense V."/>
            <person name="Catcheside P."/>
            <person name="Chovatia M."/>
            <person name="Cooper J."/>
            <person name="Damon W."/>
            <person name="Desjardin D."/>
            <person name="Finy P."/>
            <person name="Geml J."/>
            <person name="Haridas S."/>
            <person name="Hughes K."/>
            <person name="Justo A."/>
            <person name="Karasinski D."/>
            <person name="Kautmanova I."/>
            <person name="Kiss B."/>
            <person name="Kocsube S."/>
            <person name="Kotiranta H."/>
            <person name="LaButti K.M."/>
            <person name="Lechner B.E."/>
            <person name="Liimatainen K."/>
            <person name="Lipzen A."/>
            <person name="Lukacs Z."/>
            <person name="Mihaltcheva S."/>
            <person name="Morgado L.N."/>
            <person name="Niskanen T."/>
            <person name="Noordeloos M.E."/>
            <person name="Ohm R.A."/>
            <person name="Ortiz-Santana B."/>
            <person name="Ovrebo C."/>
            <person name="Racz N."/>
            <person name="Riley R."/>
            <person name="Savchenko A."/>
            <person name="Shiryaev A."/>
            <person name="Soop K."/>
            <person name="Spirin V."/>
            <person name="Szebenyi C."/>
            <person name="Tomsovsky M."/>
            <person name="Tulloss R.E."/>
            <person name="Uehling J."/>
            <person name="Grigoriev I.V."/>
            <person name="Vagvolgyi C."/>
            <person name="Papp T."/>
            <person name="Martin F.M."/>
            <person name="Miettinen O."/>
            <person name="Hibbett D.S."/>
            <person name="Nagy L.G."/>
        </authorList>
    </citation>
    <scope>NUCLEOTIDE SEQUENCE [LARGE SCALE GENOMIC DNA]</scope>
    <source>
        <strain evidence="3 4">CBS 121175</strain>
    </source>
</reference>
<dbReference type="InterPro" id="IPR019734">
    <property type="entry name" value="TPR_rpt"/>
</dbReference>
<evidence type="ECO:0000259" key="2">
    <source>
        <dbReference type="Pfam" id="PF24883"/>
    </source>
</evidence>
<dbReference type="InterPro" id="IPR011990">
    <property type="entry name" value="TPR-like_helical_dom_sf"/>
</dbReference>